<dbReference type="RefSeq" id="WP_380686781.1">
    <property type="nucleotide sequence ID" value="NZ_JBHRSS010000003.1"/>
</dbReference>
<comment type="caution">
    <text evidence="5">The sequence shown here is derived from an EMBL/GenBank/DDBJ whole genome shotgun (WGS) entry which is preliminary data.</text>
</comment>
<evidence type="ECO:0000256" key="3">
    <source>
        <dbReference type="ARBA" id="ARBA00023163"/>
    </source>
</evidence>
<accession>A0ABV7EMH8</accession>
<evidence type="ECO:0000259" key="4">
    <source>
        <dbReference type="PROSITE" id="PS50949"/>
    </source>
</evidence>
<evidence type="ECO:0000313" key="5">
    <source>
        <dbReference type="EMBL" id="MFC3103091.1"/>
    </source>
</evidence>
<dbReference type="CDD" id="cd07377">
    <property type="entry name" value="WHTH_GntR"/>
    <property type="match status" value="1"/>
</dbReference>
<dbReference type="EMBL" id="JBHRSS010000003">
    <property type="protein sequence ID" value="MFC3103091.1"/>
    <property type="molecule type" value="Genomic_DNA"/>
</dbReference>
<feature type="domain" description="HTH gntR-type" evidence="4">
    <location>
        <begin position="3"/>
        <end position="71"/>
    </location>
</feature>
<dbReference type="SMART" id="SM00866">
    <property type="entry name" value="UTRA"/>
    <property type="match status" value="1"/>
</dbReference>
<protein>
    <submittedName>
        <fullName evidence="5">GntR family transcriptional regulator</fullName>
    </submittedName>
</protein>
<dbReference type="SUPFAM" id="SSF46785">
    <property type="entry name" value="Winged helix' DNA-binding domain"/>
    <property type="match status" value="1"/>
</dbReference>
<evidence type="ECO:0000256" key="2">
    <source>
        <dbReference type="ARBA" id="ARBA00023125"/>
    </source>
</evidence>
<dbReference type="PROSITE" id="PS50949">
    <property type="entry name" value="HTH_GNTR"/>
    <property type="match status" value="1"/>
</dbReference>
<keyword evidence="1" id="KW-0805">Transcription regulation</keyword>
<dbReference type="PANTHER" id="PTHR44846:SF1">
    <property type="entry name" value="MANNOSYL-D-GLYCERATE TRANSPORT_METABOLISM SYSTEM REPRESSOR MNGR-RELATED"/>
    <property type="match status" value="1"/>
</dbReference>
<dbReference type="InterPro" id="IPR036390">
    <property type="entry name" value="WH_DNA-bd_sf"/>
</dbReference>
<proteinExistence type="predicted"/>
<dbReference type="InterPro" id="IPR028978">
    <property type="entry name" value="Chorismate_lyase_/UTRA_dom_sf"/>
</dbReference>
<dbReference type="SUPFAM" id="SSF64288">
    <property type="entry name" value="Chorismate lyase-like"/>
    <property type="match status" value="1"/>
</dbReference>
<dbReference type="InterPro" id="IPR011663">
    <property type="entry name" value="UTRA"/>
</dbReference>
<dbReference type="InterPro" id="IPR036388">
    <property type="entry name" value="WH-like_DNA-bd_sf"/>
</dbReference>
<dbReference type="InterPro" id="IPR000524">
    <property type="entry name" value="Tscrpt_reg_HTH_GntR"/>
</dbReference>
<dbReference type="InterPro" id="IPR050679">
    <property type="entry name" value="Bact_HTH_transcr_reg"/>
</dbReference>
<dbReference type="PRINTS" id="PR00035">
    <property type="entry name" value="HTHGNTR"/>
</dbReference>
<dbReference type="Gene3D" id="3.40.1410.10">
    <property type="entry name" value="Chorismate lyase-like"/>
    <property type="match status" value="1"/>
</dbReference>
<sequence>MAEARYQRVARALIGAIRDGRYPVGSLLPAEVALAQHHGVSRQTVRKAIEQLHQQHLVTRRAGIGTRVQAPAQSSGYRQQLSSIDDLVQFGETHLRRVERIDSQVIDIATAEELDCLPGSRWLCIATQRLDMSEQPPQPVCWTDNFIDPAHSDIGEQVRREPDTLICVLIERSYGRRTLTVNQNASATEMPVDAAAILGVPAGSPCLRVIRHYLDELDDVFMITRTYHASERYKLRSTLRHTVNEPLS</sequence>
<dbReference type="Proteomes" id="UP001595462">
    <property type="component" value="Unassembled WGS sequence"/>
</dbReference>
<dbReference type="Pfam" id="PF00392">
    <property type="entry name" value="GntR"/>
    <property type="match status" value="1"/>
</dbReference>
<evidence type="ECO:0000256" key="1">
    <source>
        <dbReference type="ARBA" id="ARBA00023015"/>
    </source>
</evidence>
<dbReference type="Pfam" id="PF07702">
    <property type="entry name" value="UTRA"/>
    <property type="match status" value="1"/>
</dbReference>
<keyword evidence="2" id="KW-0238">DNA-binding</keyword>
<organism evidence="5 6">
    <name type="scientific">Salinisphaera aquimarina</name>
    <dbReference type="NCBI Taxonomy" id="2094031"/>
    <lineage>
        <taxon>Bacteria</taxon>
        <taxon>Pseudomonadati</taxon>
        <taxon>Pseudomonadota</taxon>
        <taxon>Gammaproteobacteria</taxon>
        <taxon>Salinisphaerales</taxon>
        <taxon>Salinisphaeraceae</taxon>
        <taxon>Salinisphaera</taxon>
    </lineage>
</organism>
<keyword evidence="6" id="KW-1185">Reference proteome</keyword>
<evidence type="ECO:0000313" key="6">
    <source>
        <dbReference type="Proteomes" id="UP001595462"/>
    </source>
</evidence>
<dbReference type="PANTHER" id="PTHR44846">
    <property type="entry name" value="MANNOSYL-D-GLYCERATE TRANSPORT/METABOLISM SYSTEM REPRESSOR MNGR-RELATED"/>
    <property type="match status" value="1"/>
</dbReference>
<dbReference type="Gene3D" id="1.10.10.10">
    <property type="entry name" value="Winged helix-like DNA-binding domain superfamily/Winged helix DNA-binding domain"/>
    <property type="match status" value="1"/>
</dbReference>
<dbReference type="SMART" id="SM00345">
    <property type="entry name" value="HTH_GNTR"/>
    <property type="match status" value="1"/>
</dbReference>
<reference evidence="6" key="1">
    <citation type="journal article" date="2019" name="Int. J. Syst. Evol. Microbiol.">
        <title>The Global Catalogue of Microorganisms (GCM) 10K type strain sequencing project: providing services to taxonomists for standard genome sequencing and annotation.</title>
        <authorList>
            <consortium name="The Broad Institute Genomics Platform"/>
            <consortium name="The Broad Institute Genome Sequencing Center for Infectious Disease"/>
            <person name="Wu L."/>
            <person name="Ma J."/>
        </authorList>
    </citation>
    <scope>NUCLEOTIDE SEQUENCE [LARGE SCALE GENOMIC DNA]</scope>
    <source>
        <strain evidence="6">KCTC 52640</strain>
    </source>
</reference>
<name>A0ABV7EMH8_9GAMM</name>
<keyword evidence="3" id="KW-0804">Transcription</keyword>
<gene>
    <name evidence="5" type="ORF">ACFOSU_04225</name>
</gene>